<dbReference type="EMBL" id="MNCJ02000329">
    <property type="protein sequence ID" value="KAF5769841.1"/>
    <property type="molecule type" value="Genomic_DNA"/>
</dbReference>
<feature type="compositionally biased region" description="Acidic residues" evidence="1">
    <location>
        <begin position="72"/>
        <end position="85"/>
    </location>
</feature>
<dbReference type="Gramene" id="mRNA:HanXRQr2_Chr14g0652881">
    <property type="protein sequence ID" value="mRNA:HanXRQr2_Chr14g0652881"/>
    <property type="gene ID" value="HanXRQr2_Chr14g0652881"/>
</dbReference>
<evidence type="ECO:0000256" key="1">
    <source>
        <dbReference type="SAM" id="MobiDB-lite"/>
    </source>
</evidence>
<evidence type="ECO:0000313" key="2">
    <source>
        <dbReference type="EMBL" id="KAF5769841.1"/>
    </source>
</evidence>
<protein>
    <recommendedName>
        <fullName evidence="5">HMA domain-containing protein</fullName>
    </recommendedName>
</protein>
<dbReference type="FunCoup" id="A0A251SJD3">
    <property type="interactions" value="2684"/>
</dbReference>
<dbReference type="PANTHER" id="PTHR35756">
    <property type="entry name" value="OS05G0337400 PROTEIN"/>
    <property type="match status" value="1"/>
</dbReference>
<feature type="region of interest" description="Disordered" evidence="1">
    <location>
        <begin position="72"/>
        <end position="94"/>
    </location>
</feature>
<dbReference type="Proteomes" id="UP000215914">
    <property type="component" value="Chromosome 14"/>
</dbReference>
<evidence type="ECO:0000313" key="4">
    <source>
        <dbReference type="Proteomes" id="UP000215914"/>
    </source>
</evidence>
<evidence type="ECO:0000313" key="3">
    <source>
        <dbReference type="EMBL" id="OTF98728.1"/>
    </source>
</evidence>
<reference evidence="2 4" key="1">
    <citation type="journal article" date="2017" name="Nature">
        <title>The sunflower genome provides insights into oil metabolism, flowering and Asterid evolution.</title>
        <authorList>
            <person name="Badouin H."/>
            <person name="Gouzy J."/>
            <person name="Grassa C.J."/>
            <person name="Murat F."/>
            <person name="Staton S.E."/>
            <person name="Cottret L."/>
            <person name="Lelandais-Briere C."/>
            <person name="Owens G.L."/>
            <person name="Carrere S."/>
            <person name="Mayjonade B."/>
            <person name="Legrand L."/>
            <person name="Gill N."/>
            <person name="Kane N.C."/>
            <person name="Bowers J.E."/>
            <person name="Hubner S."/>
            <person name="Bellec A."/>
            <person name="Berard A."/>
            <person name="Berges H."/>
            <person name="Blanchet N."/>
            <person name="Boniface M.C."/>
            <person name="Brunel D."/>
            <person name="Catrice O."/>
            <person name="Chaidir N."/>
            <person name="Claudel C."/>
            <person name="Donnadieu C."/>
            <person name="Faraut T."/>
            <person name="Fievet G."/>
            <person name="Helmstetter N."/>
            <person name="King M."/>
            <person name="Knapp S.J."/>
            <person name="Lai Z."/>
            <person name="Le Paslier M.C."/>
            <person name="Lippi Y."/>
            <person name="Lorenzon L."/>
            <person name="Mandel J.R."/>
            <person name="Marage G."/>
            <person name="Marchand G."/>
            <person name="Marquand E."/>
            <person name="Bret-Mestries E."/>
            <person name="Morien E."/>
            <person name="Nambeesan S."/>
            <person name="Nguyen T."/>
            <person name="Pegot-Espagnet P."/>
            <person name="Pouilly N."/>
            <person name="Raftis F."/>
            <person name="Sallet E."/>
            <person name="Schiex T."/>
            <person name="Thomas J."/>
            <person name="Vandecasteele C."/>
            <person name="Vares D."/>
            <person name="Vear F."/>
            <person name="Vautrin S."/>
            <person name="Crespi M."/>
            <person name="Mangin B."/>
            <person name="Burke J.M."/>
            <person name="Salse J."/>
            <person name="Munos S."/>
            <person name="Vincourt P."/>
            <person name="Rieseberg L.H."/>
            <person name="Langlade N.B."/>
        </authorList>
    </citation>
    <scope>NUCLEOTIDE SEQUENCE [LARGE SCALE GENOMIC DNA]</scope>
    <source>
        <strain evidence="4">cv. SF193</strain>
        <tissue evidence="2">Leaves</tissue>
    </source>
</reference>
<dbReference type="PANTHER" id="PTHR35756:SF1">
    <property type="entry name" value="OS05G0337400 PROTEIN"/>
    <property type="match status" value="1"/>
</dbReference>
<name>A0A251SJD3_HELAN</name>
<proteinExistence type="predicted"/>
<evidence type="ECO:0008006" key="5">
    <source>
        <dbReference type="Google" id="ProtNLM"/>
    </source>
</evidence>
<dbReference type="AlphaFoldDB" id="A0A251SJD3"/>
<dbReference type="OMA" id="TANTMMT"/>
<dbReference type="InParanoid" id="A0A251SJD3"/>
<sequence length="188" mass="20246">MATISCCTVIKPHKTPNTPFPASVSSPTVSCSLPIQLRLTHRCIISIPNSYPNSLLFHKRLPNLNKIRSSVAEEETAIPEQEESSSSDQGEVEPTVVVPVSRSDMLTMFFRAEGAMSEAAIPSVTSALEGTDDISDLKVQVLEGIASVELKKKTTVQATGVASNLVEIIQNSGFKLQTLNLSFDDDAN</sequence>
<dbReference type="EMBL" id="CM007903">
    <property type="protein sequence ID" value="OTF98728.1"/>
    <property type="molecule type" value="Genomic_DNA"/>
</dbReference>
<gene>
    <name evidence="3" type="ORF">HannXRQ_Chr14g0448791</name>
    <name evidence="2" type="ORF">HanXRQr2_Chr14g0652881</name>
</gene>
<dbReference type="OrthoDB" id="1935207at2759"/>
<accession>A0A251SJD3</accession>
<organism evidence="3 4">
    <name type="scientific">Helianthus annuus</name>
    <name type="common">Common sunflower</name>
    <dbReference type="NCBI Taxonomy" id="4232"/>
    <lineage>
        <taxon>Eukaryota</taxon>
        <taxon>Viridiplantae</taxon>
        <taxon>Streptophyta</taxon>
        <taxon>Embryophyta</taxon>
        <taxon>Tracheophyta</taxon>
        <taxon>Spermatophyta</taxon>
        <taxon>Magnoliopsida</taxon>
        <taxon>eudicotyledons</taxon>
        <taxon>Gunneridae</taxon>
        <taxon>Pentapetalae</taxon>
        <taxon>asterids</taxon>
        <taxon>campanulids</taxon>
        <taxon>Asterales</taxon>
        <taxon>Asteraceae</taxon>
        <taxon>Asteroideae</taxon>
        <taxon>Heliantheae alliance</taxon>
        <taxon>Heliantheae</taxon>
        <taxon>Helianthus</taxon>
    </lineage>
</organism>
<reference evidence="2" key="3">
    <citation type="submission" date="2020-06" db="EMBL/GenBank/DDBJ databases">
        <title>Helianthus annuus Genome sequencing and assembly Release 2.</title>
        <authorList>
            <person name="Gouzy J."/>
            <person name="Langlade N."/>
            <person name="Munos S."/>
        </authorList>
    </citation>
    <scope>NUCLEOTIDE SEQUENCE</scope>
    <source>
        <tissue evidence="2">Leaves</tissue>
    </source>
</reference>
<keyword evidence="4" id="KW-1185">Reference proteome</keyword>
<reference evidence="3" key="2">
    <citation type="submission" date="2017-02" db="EMBL/GenBank/DDBJ databases">
        <title>Sunflower complete genome.</title>
        <authorList>
            <person name="Langlade N."/>
            <person name="Munos S."/>
        </authorList>
    </citation>
    <scope>NUCLEOTIDE SEQUENCE [LARGE SCALE GENOMIC DNA]</scope>
    <source>
        <tissue evidence="3">Leaves</tissue>
    </source>
</reference>
<dbReference type="STRING" id="4232.A0A251SJD3"/>